<keyword evidence="11" id="KW-1185">Reference proteome</keyword>
<evidence type="ECO:0000256" key="3">
    <source>
        <dbReference type="ARBA" id="ARBA00022771"/>
    </source>
</evidence>
<evidence type="ECO:0000256" key="5">
    <source>
        <dbReference type="ARBA" id="ARBA00023043"/>
    </source>
</evidence>
<evidence type="ECO:0000256" key="7">
    <source>
        <dbReference type="PROSITE-ProRule" id="PRU00175"/>
    </source>
</evidence>
<dbReference type="InterPro" id="IPR002110">
    <property type="entry name" value="Ankyrin_rpt"/>
</dbReference>
<evidence type="ECO:0000256" key="1">
    <source>
        <dbReference type="ARBA" id="ARBA00022723"/>
    </source>
</evidence>
<dbReference type="SMART" id="SM00248">
    <property type="entry name" value="ANK"/>
    <property type="match status" value="5"/>
</dbReference>
<feature type="region of interest" description="Disordered" evidence="8">
    <location>
        <begin position="425"/>
        <end position="481"/>
    </location>
</feature>
<dbReference type="Proteomes" id="UP001491310">
    <property type="component" value="Unassembled WGS sequence"/>
</dbReference>
<dbReference type="PANTHER" id="PTHR24198">
    <property type="entry name" value="ANKYRIN REPEAT AND PROTEIN KINASE DOMAIN-CONTAINING PROTEIN"/>
    <property type="match status" value="1"/>
</dbReference>
<dbReference type="InterPro" id="IPR017907">
    <property type="entry name" value="Znf_RING_CS"/>
</dbReference>
<dbReference type="SUPFAM" id="SSF48403">
    <property type="entry name" value="Ankyrin repeat"/>
    <property type="match status" value="1"/>
</dbReference>
<keyword evidence="5 6" id="KW-0040">ANK repeat</keyword>
<comment type="caution">
    <text evidence="10">The sequence shown here is derived from an EMBL/GenBank/DDBJ whole genome shotgun (WGS) entry which is preliminary data.</text>
</comment>
<keyword evidence="2" id="KW-0677">Repeat</keyword>
<feature type="region of interest" description="Disordered" evidence="8">
    <location>
        <begin position="246"/>
        <end position="291"/>
    </location>
</feature>
<dbReference type="SUPFAM" id="SSF57850">
    <property type="entry name" value="RING/U-box"/>
    <property type="match status" value="1"/>
</dbReference>
<evidence type="ECO:0000313" key="11">
    <source>
        <dbReference type="Proteomes" id="UP001491310"/>
    </source>
</evidence>
<dbReference type="Pfam" id="PF12796">
    <property type="entry name" value="Ank_2"/>
    <property type="match status" value="2"/>
</dbReference>
<feature type="repeat" description="ANK" evidence="6">
    <location>
        <begin position="42"/>
        <end position="77"/>
    </location>
</feature>
<evidence type="ECO:0000256" key="4">
    <source>
        <dbReference type="ARBA" id="ARBA00022833"/>
    </source>
</evidence>
<keyword evidence="4" id="KW-0862">Zinc</keyword>
<feature type="compositionally biased region" description="Basic and acidic residues" evidence="8">
    <location>
        <begin position="568"/>
        <end position="577"/>
    </location>
</feature>
<feature type="compositionally biased region" description="Low complexity" evidence="8">
    <location>
        <begin position="445"/>
        <end position="461"/>
    </location>
</feature>
<feature type="region of interest" description="Disordered" evidence="8">
    <location>
        <begin position="791"/>
        <end position="813"/>
    </location>
</feature>
<dbReference type="PANTHER" id="PTHR24198:SF165">
    <property type="entry name" value="ANKYRIN REPEAT-CONTAINING PROTEIN-RELATED"/>
    <property type="match status" value="1"/>
</dbReference>
<dbReference type="InterPro" id="IPR036770">
    <property type="entry name" value="Ankyrin_rpt-contain_sf"/>
</dbReference>
<feature type="region of interest" description="Disordered" evidence="8">
    <location>
        <begin position="628"/>
        <end position="660"/>
    </location>
</feature>
<keyword evidence="3 7" id="KW-0863">Zinc-finger</keyword>
<dbReference type="Gene3D" id="3.30.40.10">
    <property type="entry name" value="Zinc/RING finger domain, C3HC4 (zinc finger)"/>
    <property type="match status" value="1"/>
</dbReference>
<evidence type="ECO:0000256" key="6">
    <source>
        <dbReference type="PROSITE-ProRule" id="PRU00023"/>
    </source>
</evidence>
<evidence type="ECO:0000256" key="2">
    <source>
        <dbReference type="ARBA" id="ARBA00022737"/>
    </source>
</evidence>
<dbReference type="InterPro" id="IPR013083">
    <property type="entry name" value="Znf_RING/FYVE/PHD"/>
</dbReference>
<reference evidence="10 11" key="1">
    <citation type="journal article" date="2024" name="Nat. Commun.">
        <title>Phylogenomics reveals the evolutionary origins of lichenization in chlorophyte algae.</title>
        <authorList>
            <person name="Puginier C."/>
            <person name="Libourel C."/>
            <person name="Otte J."/>
            <person name="Skaloud P."/>
            <person name="Haon M."/>
            <person name="Grisel S."/>
            <person name="Petersen M."/>
            <person name="Berrin J.G."/>
            <person name="Delaux P.M."/>
            <person name="Dal Grande F."/>
            <person name="Keller J."/>
        </authorList>
    </citation>
    <scope>NUCLEOTIDE SEQUENCE [LARGE SCALE GENOMIC DNA]</scope>
    <source>
        <strain evidence="10 11">SAG 216-7</strain>
    </source>
</reference>
<feature type="compositionally biased region" description="Basic residues" evidence="8">
    <location>
        <begin position="462"/>
        <end position="471"/>
    </location>
</feature>
<feature type="repeat" description="ANK" evidence="6">
    <location>
        <begin position="177"/>
        <end position="209"/>
    </location>
</feature>
<feature type="compositionally biased region" description="Polar residues" evidence="8">
    <location>
        <begin position="430"/>
        <end position="444"/>
    </location>
</feature>
<dbReference type="SMART" id="SM00184">
    <property type="entry name" value="RING"/>
    <property type="match status" value="1"/>
</dbReference>
<feature type="region of interest" description="Disordered" evidence="8">
    <location>
        <begin position="560"/>
        <end position="591"/>
    </location>
</feature>
<dbReference type="PROSITE" id="PS50089">
    <property type="entry name" value="ZF_RING_2"/>
    <property type="match status" value="1"/>
</dbReference>
<sequence length="909" mass="93182">MGNTGSTRSGAKALASAAAAGDFDGAREIITASPAAWLNTFGGQAPLMRACMYGSPQHVECVAYLLVHGADVYAQTSRGDNALHIAAKHGNAGCLHALLSSRPQTDSEGGTVLLGDVLVQGDTGPTKLIDLHNGSGLTALHLAAIKGSVAVVRALVRAGASLDAPTLSGVLNPNLSRGSTALHIAAARGHTACVCALLESQAAIPGMELQRIRNARGLKASQLARLAGHHSVARLLSEAHISPAALSGGHTFADTPRQPRRSAHTRPEQQQAPPQQQRSRGGSAGPERHQVSQEAVIGAIVQRAKLLLSLRAVSLQTESGCHAPGDAASEEAALNAVAAEVSEALRSKGPNGQPTESLSTLLGLLASLTDSTSPAALNAMAAGVQGPQPLTFLTPTSSAAAALAVQAALKKLSSSRHGTRTLVSAGLPDQASTSGSLHRQASNMSVRSAGTVASVGASSSRSGRRHRRQHGLRQTLSGTLTRHGSASEMLSAMTAGHTAAASVSRRRRHSHRCSGSSGSVSALILSPTAPRSSAAPSPSVGPTLSAALQLDVLETAAAPASQQLAPVERGHGEERTHAAVRGCNGTPTNGLLEGGVSLSEASEAGAWLSASPAASPAHLSLLPFQTREGPAYPHASEPHLDELLGSDSLPSSPFGESRAGDALLHSSDNALGLVSSGGEAAHSSPDSLFARGRFMQTSDVAELLQTSCSGHGQPARHGEWNGPVYGRGRWSSHGQESIMESCDIEAILGDENPPSFVTLNSEQLAAWSQTELSNGMPTDSVQPSTLTLPLLEDHPDSGLSGARDTAPPPPSSAAAQVAQAFGRHLSFRGRGEGKGPNRHAGKGKERASAKAWTEMCAICMDASLEISIGGCGHSLCSRCAYQLCARGLAAPVCPFCRGVIHQFEPMLSP</sequence>
<dbReference type="Gene3D" id="1.25.40.20">
    <property type="entry name" value="Ankyrin repeat-containing domain"/>
    <property type="match status" value="2"/>
</dbReference>
<dbReference type="PROSITE" id="PS50088">
    <property type="entry name" value="ANK_REPEAT"/>
    <property type="match status" value="3"/>
</dbReference>
<organism evidence="10 11">
    <name type="scientific">Coccomyxa subellipsoidea</name>
    <dbReference type="NCBI Taxonomy" id="248742"/>
    <lineage>
        <taxon>Eukaryota</taxon>
        <taxon>Viridiplantae</taxon>
        <taxon>Chlorophyta</taxon>
        <taxon>core chlorophytes</taxon>
        <taxon>Trebouxiophyceae</taxon>
        <taxon>Trebouxiophyceae incertae sedis</taxon>
        <taxon>Coccomyxaceae</taxon>
        <taxon>Coccomyxa</taxon>
    </lineage>
</organism>
<dbReference type="EMBL" id="JALJOT010000017">
    <property type="protein sequence ID" value="KAK9901580.1"/>
    <property type="molecule type" value="Genomic_DNA"/>
</dbReference>
<accession>A0ABR2YBQ8</accession>
<feature type="domain" description="RING-type" evidence="9">
    <location>
        <begin position="856"/>
        <end position="897"/>
    </location>
</feature>
<evidence type="ECO:0000259" key="9">
    <source>
        <dbReference type="PROSITE" id="PS50089"/>
    </source>
</evidence>
<dbReference type="InterPro" id="IPR001841">
    <property type="entry name" value="Znf_RING"/>
</dbReference>
<dbReference type="PROSITE" id="PS50297">
    <property type="entry name" value="ANK_REP_REGION"/>
    <property type="match status" value="2"/>
</dbReference>
<dbReference type="PROSITE" id="PS00518">
    <property type="entry name" value="ZF_RING_1"/>
    <property type="match status" value="1"/>
</dbReference>
<keyword evidence="1" id="KW-0479">Metal-binding</keyword>
<feature type="compositionally biased region" description="Low complexity" evidence="8">
    <location>
        <begin position="268"/>
        <end position="277"/>
    </location>
</feature>
<dbReference type="Pfam" id="PF13920">
    <property type="entry name" value="zf-C3HC4_3"/>
    <property type="match status" value="1"/>
</dbReference>
<gene>
    <name evidence="10" type="ORF">WJX75_003093</name>
</gene>
<protein>
    <recommendedName>
        <fullName evidence="9">RING-type domain-containing protein</fullName>
    </recommendedName>
</protein>
<name>A0ABR2YBQ8_9CHLO</name>
<proteinExistence type="predicted"/>
<feature type="repeat" description="ANK" evidence="6">
    <location>
        <begin position="135"/>
        <end position="167"/>
    </location>
</feature>
<feature type="region of interest" description="Disordered" evidence="8">
    <location>
        <begin position="827"/>
        <end position="846"/>
    </location>
</feature>
<evidence type="ECO:0000256" key="8">
    <source>
        <dbReference type="SAM" id="MobiDB-lite"/>
    </source>
</evidence>
<evidence type="ECO:0000313" key="10">
    <source>
        <dbReference type="EMBL" id="KAK9901580.1"/>
    </source>
</evidence>